<keyword evidence="1" id="KW-1133">Transmembrane helix</keyword>
<keyword evidence="1" id="KW-0472">Membrane</keyword>
<keyword evidence="1" id="KW-0812">Transmembrane</keyword>
<evidence type="ECO:0000313" key="3">
    <source>
        <dbReference type="Proteomes" id="UP000294927"/>
    </source>
</evidence>
<keyword evidence="3" id="KW-1185">Reference proteome</keyword>
<comment type="caution">
    <text evidence="2">The sequence shown here is derived from an EMBL/GenBank/DDBJ whole genome shotgun (WGS) entry which is preliminary data.</text>
</comment>
<dbReference type="OrthoDB" id="3673627at2"/>
<evidence type="ECO:0000256" key="1">
    <source>
        <dbReference type="SAM" id="Phobius"/>
    </source>
</evidence>
<dbReference type="AlphaFoldDB" id="A0A4R7VXQ8"/>
<evidence type="ECO:0000313" key="2">
    <source>
        <dbReference type="EMBL" id="TDV53997.1"/>
    </source>
</evidence>
<accession>A0A4R7VXQ8</accession>
<dbReference type="EMBL" id="SOCP01000004">
    <property type="protein sequence ID" value="TDV53997.1"/>
    <property type="molecule type" value="Genomic_DNA"/>
</dbReference>
<proteinExistence type="predicted"/>
<dbReference type="RefSeq" id="WP_133902999.1">
    <property type="nucleotide sequence ID" value="NZ_SOCP01000004.1"/>
</dbReference>
<protein>
    <submittedName>
        <fullName evidence="2">Uncharacterized protein</fullName>
    </submittedName>
</protein>
<organism evidence="2 3">
    <name type="scientific">Actinophytocola oryzae</name>
    <dbReference type="NCBI Taxonomy" id="502181"/>
    <lineage>
        <taxon>Bacteria</taxon>
        <taxon>Bacillati</taxon>
        <taxon>Actinomycetota</taxon>
        <taxon>Actinomycetes</taxon>
        <taxon>Pseudonocardiales</taxon>
        <taxon>Pseudonocardiaceae</taxon>
    </lineage>
</organism>
<sequence length="443" mass="48219">MNTTELGQLLRGATDGLEPPRGFAHQVLAGGRRRRLRRRLTVAASAVAVLAVAAAGTVVALDREHAPDAAQQLLNTPTKGELAGDRAFQAEVIRAWEEGLTIAPEASYRYYDDLRGEPHILWAGNTPAGRAAVVVQQTYVHRDYWVHFDGLGMAKGLIAVDPADGRLKLVGTLPVDSTPGSANYFMFGRDDETMLIVDEGKPLYYSTKPRDASSDLESYRPEWRRIQASHGVALVSIPGDLDPGPAGITRRLVYQGDHPPDVVGMDTRSFETADAASIHLDHLLLDPDDRLPIPNFFGWRDKWTLGTPISGVDTADLERSARPKSAWQIIVWRPDRVFLVREVMNVDDRNLSGSTGSVLTVGASGIGQDDPRGGDIDVGKIDHDAVLPVRYRLPDGGGWVVARKGQPLSYRTQGGQWHDAGRDAALLPDDAVEVKVGEDVVTL</sequence>
<dbReference type="Proteomes" id="UP000294927">
    <property type="component" value="Unassembled WGS sequence"/>
</dbReference>
<name>A0A4R7VXQ8_9PSEU</name>
<reference evidence="2 3" key="1">
    <citation type="submission" date="2019-03" db="EMBL/GenBank/DDBJ databases">
        <title>Genomic Encyclopedia of Archaeal and Bacterial Type Strains, Phase II (KMG-II): from individual species to whole genera.</title>
        <authorList>
            <person name="Goeker M."/>
        </authorList>
    </citation>
    <scope>NUCLEOTIDE SEQUENCE [LARGE SCALE GENOMIC DNA]</scope>
    <source>
        <strain evidence="2 3">DSM 45499</strain>
    </source>
</reference>
<gene>
    <name evidence="2" type="ORF">CLV71_104466</name>
</gene>
<feature type="transmembrane region" description="Helical" evidence="1">
    <location>
        <begin position="40"/>
        <end position="61"/>
    </location>
</feature>